<feature type="signal peptide" evidence="1">
    <location>
        <begin position="1"/>
        <end position="17"/>
    </location>
</feature>
<evidence type="ECO:0000256" key="1">
    <source>
        <dbReference type="SAM" id="SignalP"/>
    </source>
</evidence>
<dbReference type="InterPro" id="IPR057371">
    <property type="entry name" value="VERL_C"/>
</dbReference>
<accession>D0EL54</accession>
<dbReference type="EMBL" id="GQ851907">
    <property type="protein sequence ID" value="ACX37426.1"/>
    <property type="molecule type" value="mRNA"/>
</dbReference>
<dbReference type="OrthoDB" id="6095816at2759"/>
<evidence type="ECO:0000313" key="3">
    <source>
        <dbReference type="EMBL" id="ACX37426.1"/>
    </source>
</evidence>
<feature type="domain" description="ZP" evidence="2">
    <location>
        <begin position="30"/>
        <end position="279"/>
    </location>
</feature>
<dbReference type="InterPro" id="IPR001507">
    <property type="entry name" value="ZP_dom"/>
</dbReference>
<organism evidence="3">
    <name type="scientific">Haliotis rufescens</name>
    <name type="common">California red abalone</name>
    <dbReference type="NCBI Taxonomy" id="6454"/>
    <lineage>
        <taxon>Eukaryota</taxon>
        <taxon>Metazoa</taxon>
        <taxon>Spiralia</taxon>
        <taxon>Lophotrochozoa</taxon>
        <taxon>Mollusca</taxon>
        <taxon>Gastropoda</taxon>
        <taxon>Vetigastropoda</taxon>
        <taxon>Lepetellida</taxon>
        <taxon>Haliotoidea</taxon>
        <taxon>Haliotidae</taxon>
        <taxon>Haliotis</taxon>
    </lineage>
</organism>
<gene>
    <name evidence="3" type="primary">VEZP16</name>
</gene>
<dbReference type="Pfam" id="PF25272">
    <property type="entry name" value="VERL_C"/>
    <property type="match status" value="2"/>
</dbReference>
<proteinExistence type="evidence at transcript level"/>
<name>D0EL54_HALRU</name>
<dbReference type="PROSITE" id="PS51034">
    <property type="entry name" value="ZP_2"/>
    <property type="match status" value="1"/>
</dbReference>
<evidence type="ECO:0000259" key="2">
    <source>
        <dbReference type="PROSITE" id="PS51034"/>
    </source>
</evidence>
<reference evidence="3" key="1">
    <citation type="journal article" date="2010" name="Mol. Biol. Evol.">
        <title>ZP domain proteins in the abalone egg coat include a paralog of VERL under positive selection that binds lysin and 18-kDa sperm proteins.</title>
        <authorList>
            <person name="Aagaard J.E."/>
            <person name="Vacquier V.D."/>
            <person name="Maccoss M.J."/>
            <person name="Swanson W.J."/>
        </authorList>
    </citation>
    <scope>NUCLEOTIDE SEQUENCE</scope>
</reference>
<protein>
    <submittedName>
        <fullName evidence="3">Vitelline envelope zona pellucida domain protein 16</fullName>
    </submittedName>
</protein>
<sequence length="481" mass="53203">MTAGWCLLSVLLGVTTAAIPKGYHLQVTPLCGTSIDKGAIVTIRTDLDVYANAFCQDQTPVEFDNVDSATFSLDLSYPGSKSPKDCVFRKRKGVDVYFIRVIVSFGEKGAEIHTEEEMFTVTCTFDPKGSKISGKKFVKGRILAPKEIKSNEGPKSKSKLKLILTDITRHSLMGKPINLGRKVLLIASTDGSTGEKGMRITSCDAVGTKSRYQVIRAGCGDGQVFNKTQGFVTTGLTAMSPYFDMFHLMNDKSVTFDCNFTLCKTRCDGSSCANERRRRASDFVAPDTQKPLLINLAPAQSKNRLQRSAHEVEHVKLFLTNVAGFQLHNVSLQRGRPYVLHATTDGKKGEVGLQVMHCDIVTTKTQHNRRMAAIRDGCGVEPVFRPDKGFITHGLTATSPYFKGFEIRGDNSLAFQCNVILCHQNCDGRTCLHQRPKRDLEKQGPFLESGNVQSASFVVNSRVKRSWWLKDMLGAARNRNL</sequence>
<feature type="chain" id="PRO_5003008030" evidence="1">
    <location>
        <begin position="18"/>
        <end position="481"/>
    </location>
</feature>
<dbReference type="AlphaFoldDB" id="D0EL54"/>
<keyword evidence="1" id="KW-0732">Signal</keyword>